<dbReference type="AlphaFoldDB" id="A0A9P1HD47"/>
<name>A0A9P1HD47_9PEZI</name>
<dbReference type="EMBL" id="CALLCH030000021">
    <property type="protein sequence ID" value="CAI4220201.1"/>
    <property type="molecule type" value="Genomic_DNA"/>
</dbReference>
<evidence type="ECO:0000313" key="1">
    <source>
        <dbReference type="EMBL" id="CAI4220201.1"/>
    </source>
</evidence>
<dbReference type="OrthoDB" id="2851338at2759"/>
<organism evidence="1 2">
    <name type="scientific">Parascedosporium putredinis</name>
    <dbReference type="NCBI Taxonomy" id="1442378"/>
    <lineage>
        <taxon>Eukaryota</taxon>
        <taxon>Fungi</taxon>
        <taxon>Dikarya</taxon>
        <taxon>Ascomycota</taxon>
        <taxon>Pezizomycotina</taxon>
        <taxon>Sordariomycetes</taxon>
        <taxon>Hypocreomycetidae</taxon>
        <taxon>Microascales</taxon>
        <taxon>Microascaceae</taxon>
        <taxon>Parascedosporium</taxon>
    </lineage>
</organism>
<keyword evidence="2" id="KW-1185">Reference proteome</keyword>
<evidence type="ECO:0000313" key="2">
    <source>
        <dbReference type="Proteomes" id="UP000838763"/>
    </source>
</evidence>
<sequence length="222" mass="24392">MSVPGILMRLVQPRDGTNPPADSSSSPIAPCPNVEAIQVMEANDEAKPSRNTIYFLSDITPLLSSPSKYNEDVSAHGSTLESVAWVICSFINGRDAANPGADNVAHLLPKAPVAGSVLVANGSTPRPDKVQHYHDWYDQEHGEKLTHVPGWNSARRYKLEKVYGEAETANFYGLNYYDEVNGLGGPEWKAGVTEWTMRIRSNAAKPNVRRVWRSVANKAPQH</sequence>
<accession>A0A9P1HD47</accession>
<reference evidence="1" key="1">
    <citation type="submission" date="2022-11" db="EMBL/GenBank/DDBJ databases">
        <authorList>
            <person name="Scott C."/>
            <person name="Bruce N."/>
        </authorList>
    </citation>
    <scope>NUCLEOTIDE SEQUENCE</scope>
</reference>
<gene>
    <name evidence="1" type="ORF">PPNO1_LOCUS9742</name>
</gene>
<dbReference type="Proteomes" id="UP000838763">
    <property type="component" value="Unassembled WGS sequence"/>
</dbReference>
<protein>
    <submittedName>
        <fullName evidence="1">Uncharacterized protein</fullName>
    </submittedName>
</protein>
<proteinExistence type="predicted"/>
<comment type="caution">
    <text evidence="1">The sequence shown here is derived from an EMBL/GenBank/DDBJ whole genome shotgun (WGS) entry which is preliminary data.</text>
</comment>